<comment type="caution">
    <text evidence="8">The sequence shown here is derived from an EMBL/GenBank/DDBJ whole genome shotgun (WGS) entry which is preliminary data.</text>
</comment>
<dbReference type="SMART" id="SM00382">
    <property type="entry name" value="AAA"/>
    <property type="match status" value="1"/>
</dbReference>
<dbReference type="Pfam" id="PF03610">
    <property type="entry name" value="EIIA-man"/>
    <property type="match status" value="1"/>
</dbReference>
<evidence type="ECO:0000256" key="3">
    <source>
        <dbReference type="ARBA" id="ARBA00022840"/>
    </source>
</evidence>
<dbReference type="Proteomes" id="UP000247612">
    <property type="component" value="Unassembled WGS sequence"/>
</dbReference>
<dbReference type="PROSITE" id="PS51372">
    <property type="entry name" value="PRD_2"/>
    <property type="match status" value="2"/>
</dbReference>
<dbReference type="OrthoDB" id="9765164at2"/>
<feature type="domain" description="PRD" evidence="6">
    <location>
        <begin position="826"/>
        <end position="924"/>
    </location>
</feature>
<keyword evidence="2" id="KW-0547">Nucleotide-binding</keyword>
<dbReference type="SUPFAM" id="SSF53062">
    <property type="entry name" value="PTS system fructose IIA component-like"/>
    <property type="match status" value="1"/>
</dbReference>
<dbReference type="PROSITE" id="PS50045">
    <property type="entry name" value="SIGMA54_INTERACT_4"/>
    <property type="match status" value="1"/>
</dbReference>
<dbReference type="GO" id="GO:0016740">
    <property type="term" value="F:transferase activity"/>
    <property type="evidence" value="ECO:0007669"/>
    <property type="project" value="UniProtKB-KW"/>
</dbReference>
<dbReference type="PANTHER" id="PTHR32071:SF38">
    <property type="entry name" value="PSP OPERON TRANSCRIPTIONAL ACTIVATOR"/>
    <property type="match status" value="1"/>
</dbReference>
<dbReference type="Gene3D" id="1.10.1790.10">
    <property type="entry name" value="PRD domain"/>
    <property type="match status" value="2"/>
</dbReference>
<evidence type="ECO:0000259" key="4">
    <source>
        <dbReference type="PROSITE" id="PS50045"/>
    </source>
</evidence>
<evidence type="ECO:0000256" key="2">
    <source>
        <dbReference type="ARBA" id="ARBA00022741"/>
    </source>
</evidence>
<organism evidence="8 9">
    <name type="scientific">Dielma fastidiosa</name>
    <dbReference type="NCBI Taxonomy" id="1034346"/>
    <lineage>
        <taxon>Bacteria</taxon>
        <taxon>Bacillati</taxon>
        <taxon>Bacillota</taxon>
        <taxon>Erysipelotrichia</taxon>
        <taxon>Erysipelotrichales</taxon>
        <taxon>Erysipelotrichaceae</taxon>
        <taxon>Dielma</taxon>
    </lineage>
</organism>
<evidence type="ECO:0000313" key="9">
    <source>
        <dbReference type="Proteomes" id="UP000247612"/>
    </source>
</evidence>
<accession>A0A2V2F7L8</accession>
<feature type="domain" description="PRD" evidence="6">
    <location>
        <begin position="465"/>
        <end position="569"/>
    </location>
</feature>
<dbReference type="GO" id="GO:0005524">
    <property type="term" value="F:ATP binding"/>
    <property type="evidence" value="ECO:0007669"/>
    <property type="project" value="UniProtKB-KW"/>
</dbReference>
<dbReference type="Pfam" id="PF00874">
    <property type="entry name" value="PRD"/>
    <property type="match status" value="2"/>
</dbReference>
<reference evidence="8 9" key="1">
    <citation type="submission" date="2018-05" db="EMBL/GenBank/DDBJ databases">
        <title>Genomic Encyclopedia of Type Strains, Phase IV (KMG-IV): sequencing the most valuable type-strain genomes for metagenomic binning, comparative biology and taxonomic classification.</title>
        <authorList>
            <person name="Goeker M."/>
        </authorList>
    </citation>
    <scope>NUCLEOTIDE SEQUENCE [LARGE SCALE GENOMIC DNA]</scope>
    <source>
        <strain evidence="8 9">JC118</strain>
    </source>
</reference>
<proteinExistence type="predicted"/>
<dbReference type="Gene3D" id="3.40.50.510">
    <property type="entry name" value="Phosphotransferase system, mannose-type IIA component"/>
    <property type="match status" value="1"/>
</dbReference>
<dbReference type="EMBL" id="JALDAW010000013">
    <property type="protein sequence ID" value="MDY5168369.1"/>
    <property type="molecule type" value="Genomic_DNA"/>
</dbReference>
<evidence type="ECO:0000313" key="7">
    <source>
        <dbReference type="EMBL" id="MDY5168369.1"/>
    </source>
</evidence>
<dbReference type="GO" id="GO:0016020">
    <property type="term" value="C:membrane"/>
    <property type="evidence" value="ECO:0007669"/>
    <property type="project" value="InterPro"/>
</dbReference>
<dbReference type="Proteomes" id="UP001276902">
    <property type="component" value="Unassembled WGS sequence"/>
</dbReference>
<dbReference type="InterPro" id="IPR036634">
    <property type="entry name" value="PRD_sf"/>
</dbReference>
<keyword evidence="1" id="KW-0808">Transferase</keyword>
<protein>
    <submittedName>
        <fullName evidence="7">Sigma 54-interacting transcriptional regulator</fullName>
    </submittedName>
    <submittedName>
        <fullName evidence="8">Transcriptional regulator with AAA-type ATPase domain</fullName>
    </submittedName>
</protein>
<sequence>MLRKSKISEMLKKACEKYTLKDIENGFEGFSATQLADQLAMDRANVSKELNTLFLEQRVIKVIGRPVYYFDAEVFEKLTHGKNEVFETDHLNLLIKEHKQHVSDPFELIIGSEGSLKTIIKKAKAAMIYPPFGLHTLLIGPTGVGKTMFAEIMYSFAKEQGVLNEKAEFVVFNCAEYADNPQLLLGQLFGYVKGAYTGADHDSEGLIHRANNGILFLDEIHRLSPEGQEMLFMLIDKGEYRRMGDSKNTKANVLILGATTENTDSALLKTFLRRIPMTITIPSLQERTIKERYDLIEKFLRQEYSQLKIPIQVTKKGMKALMGYDCPGNIGQLKADIRLLCARAFLDYKARDLARVEINSSLLADSTYAGIFKSEKQPEIMEIIDSHAGNLFIYNQEINFESFDFRDLEDIYGLIEKSFSRYEIEGYSADTISREIKKQIEEYISRLMNKLVNTDISQKEELYKIVSPRIYRSVEIAMQIAEHHINRSIPKKAYAAMALHMSAIVENHVTHSAFSANQYTMAMDHPLEYQTAKTVRTILQSELDIELPEQEIIFITLFLSMEEERKTESSHIGLLVLAHGNGVARNMADVANTLLCTHHAHALDMPLKQNVQEFLEVVSDKVKEIDEGKGVLLMVDMGSLLSFGELITEKTNIPVATVEMVSTPLVLEATRKTMMVEYTLDELAKEFKDMLPYIGRSFSLEMKNRIQQNYAIICTCLTGEGAAIKLGNLLRSAIPLIQEYDIEVLCCNKETFKEIDLKGKTILAIVGAVDLLLENVPYIPSDKMILENGLYEINQIIQRMVGSKSDIQEVPNYITHTVLAESLTFLDLDKTEDVIQKSFKLIEKMVDIQDYNRILVNYILHVGSMAERCIQGQILNYEKIDELIAAKPALYHAVKLGMMILEEEFKCSVPDTEIGYVMDLFDTE</sequence>
<dbReference type="SUPFAM" id="SSF52540">
    <property type="entry name" value="P-loop containing nucleoside triphosphate hydrolases"/>
    <property type="match status" value="1"/>
</dbReference>
<dbReference type="GO" id="GO:0009401">
    <property type="term" value="P:phosphoenolpyruvate-dependent sugar phosphotransferase system"/>
    <property type="evidence" value="ECO:0007669"/>
    <property type="project" value="InterPro"/>
</dbReference>
<dbReference type="AlphaFoldDB" id="A0A2V2F7L8"/>
<gene>
    <name evidence="8" type="ORF">DES51_11635</name>
    <name evidence="7" type="ORF">MQE39_09600</name>
</gene>
<dbReference type="InterPro" id="IPR027417">
    <property type="entry name" value="P-loop_NTPase"/>
</dbReference>
<dbReference type="EMBL" id="QJKH01000016">
    <property type="protein sequence ID" value="PXX75945.1"/>
    <property type="molecule type" value="Genomic_DNA"/>
</dbReference>
<dbReference type="InterPro" id="IPR004701">
    <property type="entry name" value="PTS_EIIA_man-typ"/>
</dbReference>
<evidence type="ECO:0000256" key="1">
    <source>
        <dbReference type="ARBA" id="ARBA00022679"/>
    </source>
</evidence>
<dbReference type="PROSITE" id="PS51096">
    <property type="entry name" value="PTS_EIIA_TYPE_4"/>
    <property type="match status" value="1"/>
</dbReference>
<keyword evidence="9" id="KW-1185">Reference proteome</keyword>
<dbReference type="InterPro" id="IPR036662">
    <property type="entry name" value="PTS_EIIA_man-typ_sf"/>
</dbReference>
<evidence type="ECO:0000259" key="5">
    <source>
        <dbReference type="PROSITE" id="PS51096"/>
    </source>
</evidence>
<dbReference type="STRING" id="1034346.GCA_000313565_01761"/>
<dbReference type="InterPro" id="IPR011608">
    <property type="entry name" value="PRD"/>
</dbReference>
<dbReference type="GO" id="GO:0006355">
    <property type="term" value="P:regulation of DNA-templated transcription"/>
    <property type="evidence" value="ECO:0007669"/>
    <property type="project" value="InterPro"/>
</dbReference>
<evidence type="ECO:0000259" key="6">
    <source>
        <dbReference type="PROSITE" id="PS51372"/>
    </source>
</evidence>
<keyword evidence="3" id="KW-0067">ATP-binding</keyword>
<evidence type="ECO:0000313" key="8">
    <source>
        <dbReference type="EMBL" id="PXX75945.1"/>
    </source>
</evidence>
<dbReference type="InterPro" id="IPR025943">
    <property type="entry name" value="Sigma_54_int_dom_ATP-bd_2"/>
</dbReference>
<feature type="domain" description="Sigma-54 factor interaction" evidence="4">
    <location>
        <begin position="109"/>
        <end position="342"/>
    </location>
</feature>
<dbReference type="Gene3D" id="3.40.50.300">
    <property type="entry name" value="P-loop containing nucleotide triphosphate hydrolases"/>
    <property type="match status" value="1"/>
</dbReference>
<dbReference type="Pfam" id="PF00158">
    <property type="entry name" value="Sigma54_activat"/>
    <property type="match status" value="1"/>
</dbReference>
<dbReference type="InterPro" id="IPR003593">
    <property type="entry name" value="AAA+_ATPase"/>
</dbReference>
<dbReference type="InterPro" id="IPR002078">
    <property type="entry name" value="Sigma_54_int"/>
</dbReference>
<reference evidence="7" key="2">
    <citation type="submission" date="2022-03" db="EMBL/GenBank/DDBJ databases">
        <title>First case of bacteraemia caused by Dielma fastidiosa in a patient hospitalised with diverticulitis.</title>
        <authorList>
            <person name="Forman-Ankjaer B."/>
            <person name="Hvid-Jensen F."/>
            <person name="Kobel C.M."/>
            <person name="Greve T."/>
        </authorList>
    </citation>
    <scope>NUCLEOTIDE SEQUENCE</scope>
    <source>
        <strain evidence="7">AUH_DF_2021</strain>
    </source>
</reference>
<name>A0A2V2F7L8_9FIRM</name>
<dbReference type="SUPFAM" id="SSF63520">
    <property type="entry name" value="PTS-regulatory domain, PRD"/>
    <property type="match status" value="2"/>
</dbReference>
<dbReference type="RefSeq" id="WP_022938066.1">
    <property type="nucleotide sequence ID" value="NZ_BAABZA010000007.1"/>
</dbReference>
<dbReference type="CDD" id="cd00009">
    <property type="entry name" value="AAA"/>
    <property type="match status" value="1"/>
</dbReference>
<feature type="domain" description="PTS EIIA type-4" evidence="5">
    <location>
        <begin position="571"/>
        <end position="699"/>
    </location>
</feature>
<dbReference type="PANTHER" id="PTHR32071">
    <property type="entry name" value="TRANSCRIPTIONAL REGULATORY PROTEIN"/>
    <property type="match status" value="1"/>
</dbReference>
<dbReference type="PROSITE" id="PS00676">
    <property type="entry name" value="SIGMA54_INTERACT_2"/>
    <property type="match status" value="1"/>
</dbReference>